<sequence>MAFSWILINNGYAFTFENLKRELEIFKGFLLFIYQNYLKVYLLIYSAKGFNCLLDYKMKYSSKGLIAVCLNGSNKTVLKLYLFFCNRPSQNL</sequence>
<evidence type="ECO:0000313" key="2">
    <source>
        <dbReference type="Proteomes" id="UP000636004"/>
    </source>
</evidence>
<evidence type="ECO:0000313" key="1">
    <source>
        <dbReference type="EMBL" id="GGZ73806.1"/>
    </source>
</evidence>
<accession>A0A918V7V9</accession>
<name>A0A918V7V9_9FLAO</name>
<keyword evidence="2" id="KW-1185">Reference proteome</keyword>
<reference evidence="1" key="1">
    <citation type="journal article" date="2014" name="Int. J. Syst. Evol. Microbiol.">
        <title>Complete genome sequence of Corynebacterium casei LMG S-19264T (=DSM 44701T), isolated from a smear-ripened cheese.</title>
        <authorList>
            <consortium name="US DOE Joint Genome Institute (JGI-PGF)"/>
            <person name="Walter F."/>
            <person name="Albersmeier A."/>
            <person name="Kalinowski J."/>
            <person name="Ruckert C."/>
        </authorList>
    </citation>
    <scope>NUCLEOTIDE SEQUENCE</scope>
    <source>
        <strain evidence="1">KCTC 12710</strain>
    </source>
</reference>
<dbReference type="AlphaFoldDB" id="A0A918V7V9"/>
<gene>
    <name evidence="1" type="ORF">GCM10007028_08850</name>
</gene>
<comment type="caution">
    <text evidence="1">The sequence shown here is derived from an EMBL/GenBank/DDBJ whole genome shotgun (WGS) entry which is preliminary data.</text>
</comment>
<dbReference type="EMBL" id="BMWZ01000002">
    <property type="protein sequence ID" value="GGZ73806.1"/>
    <property type="molecule type" value="Genomic_DNA"/>
</dbReference>
<protein>
    <submittedName>
        <fullName evidence="1">Uncharacterized protein</fullName>
    </submittedName>
</protein>
<organism evidence="1 2">
    <name type="scientific">Algibacter mikhailovii</name>
    <dbReference type="NCBI Taxonomy" id="425498"/>
    <lineage>
        <taxon>Bacteria</taxon>
        <taxon>Pseudomonadati</taxon>
        <taxon>Bacteroidota</taxon>
        <taxon>Flavobacteriia</taxon>
        <taxon>Flavobacteriales</taxon>
        <taxon>Flavobacteriaceae</taxon>
        <taxon>Algibacter</taxon>
    </lineage>
</organism>
<proteinExistence type="predicted"/>
<reference evidence="1" key="2">
    <citation type="submission" date="2020-09" db="EMBL/GenBank/DDBJ databases">
        <authorList>
            <person name="Sun Q."/>
            <person name="Kim S."/>
        </authorList>
    </citation>
    <scope>NUCLEOTIDE SEQUENCE</scope>
    <source>
        <strain evidence="1">KCTC 12710</strain>
    </source>
</reference>
<dbReference type="Proteomes" id="UP000636004">
    <property type="component" value="Unassembled WGS sequence"/>
</dbReference>